<name>A0A1E8FAJ6_9ALTE</name>
<dbReference type="InterPro" id="IPR036388">
    <property type="entry name" value="WH-like_DNA-bd_sf"/>
</dbReference>
<reference evidence="3 4" key="1">
    <citation type="submission" date="2016-09" db="EMBL/GenBank/DDBJ databases">
        <title>Alteromonas lipolytica, a new species isolated from sea water.</title>
        <authorList>
            <person name="Wu Y.-H."/>
            <person name="Cheng H."/>
            <person name="Xu X.-W."/>
        </authorList>
    </citation>
    <scope>NUCLEOTIDE SEQUENCE [LARGE SCALE GENOMIC DNA]</scope>
    <source>
        <strain evidence="3 4">JW12</strain>
    </source>
</reference>
<evidence type="ECO:0000256" key="1">
    <source>
        <dbReference type="SAM" id="MobiDB-lite"/>
    </source>
</evidence>
<dbReference type="PANTHER" id="PTHR33164:SF95">
    <property type="entry name" value="TRANSCRIPTIONAL REGULATOR"/>
    <property type="match status" value="1"/>
</dbReference>
<dbReference type="SUPFAM" id="SSF46785">
    <property type="entry name" value="Winged helix' DNA-binding domain"/>
    <property type="match status" value="1"/>
</dbReference>
<gene>
    <name evidence="3" type="ORF">BFC17_01265</name>
</gene>
<dbReference type="AlphaFoldDB" id="A0A1E8FAJ6"/>
<accession>A0A1E8FAJ6</accession>
<proteinExistence type="predicted"/>
<dbReference type="InterPro" id="IPR036390">
    <property type="entry name" value="WH_DNA-bd_sf"/>
</dbReference>
<dbReference type="PRINTS" id="PR00598">
    <property type="entry name" value="HTHMARR"/>
</dbReference>
<protein>
    <recommendedName>
        <fullName evidence="2">HTH marR-type domain-containing protein</fullName>
    </recommendedName>
</protein>
<dbReference type="PROSITE" id="PS50995">
    <property type="entry name" value="HTH_MARR_2"/>
    <property type="match status" value="1"/>
</dbReference>
<dbReference type="SMART" id="SM00347">
    <property type="entry name" value="HTH_MARR"/>
    <property type="match status" value="1"/>
</dbReference>
<dbReference type="GO" id="GO:0006950">
    <property type="term" value="P:response to stress"/>
    <property type="evidence" value="ECO:0007669"/>
    <property type="project" value="TreeGrafter"/>
</dbReference>
<dbReference type="GO" id="GO:0003700">
    <property type="term" value="F:DNA-binding transcription factor activity"/>
    <property type="evidence" value="ECO:0007669"/>
    <property type="project" value="InterPro"/>
</dbReference>
<evidence type="ECO:0000259" key="2">
    <source>
        <dbReference type="PROSITE" id="PS50995"/>
    </source>
</evidence>
<dbReference type="Pfam" id="PF12802">
    <property type="entry name" value="MarR_2"/>
    <property type="match status" value="1"/>
</dbReference>
<dbReference type="STRING" id="1856405.BFC17_01265"/>
<feature type="domain" description="HTH marR-type" evidence="2">
    <location>
        <begin position="19"/>
        <end position="157"/>
    </location>
</feature>
<feature type="compositionally biased region" description="Polar residues" evidence="1">
    <location>
        <begin position="173"/>
        <end position="188"/>
    </location>
</feature>
<organism evidence="3 4">
    <name type="scientific">Alteromonas lipolytica</name>
    <dbReference type="NCBI Taxonomy" id="1856405"/>
    <lineage>
        <taxon>Bacteria</taxon>
        <taxon>Pseudomonadati</taxon>
        <taxon>Pseudomonadota</taxon>
        <taxon>Gammaproteobacteria</taxon>
        <taxon>Alteromonadales</taxon>
        <taxon>Alteromonadaceae</taxon>
        <taxon>Alteromonas/Salinimonas group</taxon>
        <taxon>Alteromonas</taxon>
    </lineage>
</organism>
<feature type="region of interest" description="Disordered" evidence="1">
    <location>
        <begin position="168"/>
        <end position="188"/>
    </location>
</feature>
<evidence type="ECO:0000313" key="3">
    <source>
        <dbReference type="EMBL" id="OFI32935.1"/>
    </source>
</evidence>
<sequence>MQSNAKAFSTKSKSGFPDDNAISGLMSHIGVKLASTASVYVDLYRQRLRQINLTPSRVLALSIIYENPGLVQKSLAEALGVNQASVMAVINKLQAAGFVKRVEGDDKRSKAVYITAMGETNFNRSLTIEQELSGEILGDFTQAEQTQFATMLDKIRVRCEQQEIATLPEDISQPGNDACSSSETTLVR</sequence>
<dbReference type="InterPro" id="IPR000835">
    <property type="entry name" value="HTH_MarR-typ"/>
</dbReference>
<dbReference type="Gene3D" id="1.10.10.10">
    <property type="entry name" value="Winged helix-like DNA-binding domain superfamily/Winged helix DNA-binding domain"/>
    <property type="match status" value="1"/>
</dbReference>
<comment type="caution">
    <text evidence="3">The sequence shown here is derived from an EMBL/GenBank/DDBJ whole genome shotgun (WGS) entry which is preliminary data.</text>
</comment>
<keyword evidence="4" id="KW-1185">Reference proteome</keyword>
<evidence type="ECO:0000313" key="4">
    <source>
        <dbReference type="Proteomes" id="UP000176037"/>
    </source>
</evidence>
<dbReference type="PANTHER" id="PTHR33164">
    <property type="entry name" value="TRANSCRIPTIONAL REGULATOR, MARR FAMILY"/>
    <property type="match status" value="1"/>
</dbReference>
<dbReference type="RefSeq" id="WP_070177312.1">
    <property type="nucleotide sequence ID" value="NZ_BMJR01000002.1"/>
</dbReference>
<dbReference type="EMBL" id="MJIC01000015">
    <property type="protein sequence ID" value="OFI32935.1"/>
    <property type="molecule type" value="Genomic_DNA"/>
</dbReference>
<dbReference type="InterPro" id="IPR039422">
    <property type="entry name" value="MarR/SlyA-like"/>
</dbReference>
<dbReference type="Proteomes" id="UP000176037">
    <property type="component" value="Unassembled WGS sequence"/>
</dbReference>